<organism evidence="3 4">
    <name type="scientific">Candidatus Stercoripulliclostridium merdigallinarum</name>
    <dbReference type="NCBI Taxonomy" id="2840951"/>
    <lineage>
        <taxon>Bacteria</taxon>
        <taxon>Bacillati</taxon>
        <taxon>Bacillota</taxon>
        <taxon>Clostridia</taxon>
        <taxon>Eubacteriales</taxon>
        <taxon>Candidatus Stercoripulliclostridium</taxon>
    </lineage>
</organism>
<dbReference type="PANTHER" id="PTHR34860">
    <property type="entry name" value="REPRESSOR-LIKE PROTEIN SSO7C3"/>
    <property type="match status" value="1"/>
</dbReference>
<proteinExistence type="predicted"/>
<keyword evidence="1 3" id="KW-0238">DNA-binding</keyword>
<dbReference type="SMART" id="SM00966">
    <property type="entry name" value="SpoVT_AbrB"/>
    <property type="match status" value="1"/>
</dbReference>
<dbReference type="SUPFAM" id="SSF89447">
    <property type="entry name" value="AbrB/MazE/MraZ-like"/>
    <property type="match status" value="1"/>
</dbReference>
<dbReference type="Gene3D" id="2.10.260.10">
    <property type="match status" value="1"/>
</dbReference>
<reference evidence="3" key="1">
    <citation type="submission" date="2020-10" db="EMBL/GenBank/DDBJ databases">
        <authorList>
            <person name="Gilroy R."/>
        </authorList>
    </citation>
    <scope>NUCLEOTIDE SEQUENCE</scope>
    <source>
        <strain evidence="3">18911</strain>
    </source>
</reference>
<accession>A0A9D1MHW6</accession>
<dbReference type="InterPro" id="IPR037914">
    <property type="entry name" value="SpoVT-AbrB_sf"/>
</dbReference>
<sequence>MVTGIVRRVDELGRVVIPKELRRTLGIREGEEIEVTPTEGRGLLLKKFSAIDELNGIKQELLDAVYSATGMAAALTDAEKVVSAAGKGAPKIGTKLSDSGIAALEGRKPSDIPDDAFDNFVFAARGTLCPIFDLAVSGGVFVFGENAKVAAKIVAEFIKNRI</sequence>
<dbReference type="Pfam" id="PF04014">
    <property type="entry name" value="MazE_antitoxin"/>
    <property type="match status" value="1"/>
</dbReference>
<dbReference type="InterPro" id="IPR007159">
    <property type="entry name" value="SpoVT-AbrB_dom"/>
</dbReference>
<name>A0A9D1MHW6_9FIRM</name>
<evidence type="ECO:0000313" key="4">
    <source>
        <dbReference type="Proteomes" id="UP000824094"/>
    </source>
</evidence>
<feature type="domain" description="SpoVT-AbrB" evidence="2">
    <location>
        <begin position="4"/>
        <end position="50"/>
    </location>
</feature>
<dbReference type="Proteomes" id="UP000824094">
    <property type="component" value="Unassembled WGS sequence"/>
</dbReference>
<gene>
    <name evidence="3" type="ORF">IAB05_03840</name>
</gene>
<dbReference type="EMBL" id="DVNF01000114">
    <property type="protein sequence ID" value="HIU60510.1"/>
    <property type="molecule type" value="Genomic_DNA"/>
</dbReference>
<dbReference type="PROSITE" id="PS51740">
    <property type="entry name" value="SPOVT_ABRB"/>
    <property type="match status" value="1"/>
</dbReference>
<dbReference type="PANTHER" id="PTHR34860:SF6">
    <property type="entry name" value="REPRESSOR-LIKE PROTEIN SSO7C3"/>
    <property type="match status" value="1"/>
</dbReference>
<dbReference type="NCBIfam" id="TIGR01439">
    <property type="entry name" value="lp_hng_hel_AbrB"/>
    <property type="match status" value="1"/>
</dbReference>
<comment type="caution">
    <text evidence="3">The sequence shown here is derived from an EMBL/GenBank/DDBJ whole genome shotgun (WGS) entry which is preliminary data.</text>
</comment>
<evidence type="ECO:0000256" key="1">
    <source>
        <dbReference type="PROSITE-ProRule" id="PRU01076"/>
    </source>
</evidence>
<reference evidence="3" key="2">
    <citation type="journal article" date="2021" name="PeerJ">
        <title>Extensive microbial diversity within the chicken gut microbiome revealed by metagenomics and culture.</title>
        <authorList>
            <person name="Gilroy R."/>
            <person name="Ravi A."/>
            <person name="Getino M."/>
            <person name="Pursley I."/>
            <person name="Horton D.L."/>
            <person name="Alikhan N.F."/>
            <person name="Baker D."/>
            <person name="Gharbi K."/>
            <person name="Hall N."/>
            <person name="Watson M."/>
            <person name="Adriaenssens E.M."/>
            <person name="Foster-Nyarko E."/>
            <person name="Jarju S."/>
            <person name="Secka A."/>
            <person name="Antonio M."/>
            <person name="Oren A."/>
            <person name="Chaudhuri R.R."/>
            <person name="La Ragione R."/>
            <person name="Hildebrand F."/>
            <person name="Pallen M.J."/>
        </authorList>
    </citation>
    <scope>NUCLEOTIDE SEQUENCE</scope>
    <source>
        <strain evidence="3">18911</strain>
    </source>
</reference>
<evidence type="ECO:0000259" key="2">
    <source>
        <dbReference type="PROSITE" id="PS51740"/>
    </source>
</evidence>
<protein>
    <submittedName>
        <fullName evidence="3">AbrB/MazE/SpoVT family DNA-binding domain-containing protein</fullName>
    </submittedName>
</protein>
<evidence type="ECO:0000313" key="3">
    <source>
        <dbReference type="EMBL" id="HIU60510.1"/>
    </source>
</evidence>
<dbReference type="GO" id="GO:0003677">
    <property type="term" value="F:DNA binding"/>
    <property type="evidence" value="ECO:0007669"/>
    <property type="project" value="UniProtKB-UniRule"/>
</dbReference>
<dbReference type="InterPro" id="IPR052975">
    <property type="entry name" value="Repressor-like_regulatory"/>
</dbReference>
<dbReference type="AlphaFoldDB" id="A0A9D1MHW6"/>